<accession>A0ABM1KA48</accession>
<evidence type="ECO:0000259" key="2">
    <source>
        <dbReference type="Pfam" id="PF14291"/>
    </source>
</evidence>
<dbReference type="Proteomes" id="UP000694871">
    <property type="component" value="Unplaced"/>
</dbReference>
<reference evidence="4" key="1">
    <citation type="submission" date="2025-08" db="UniProtKB">
        <authorList>
            <consortium name="RefSeq"/>
        </authorList>
    </citation>
    <scope>IDENTIFICATION</scope>
</reference>
<dbReference type="Pfam" id="PF14291">
    <property type="entry name" value="DUF4371"/>
    <property type="match status" value="1"/>
</dbReference>
<dbReference type="InterPro" id="IPR012337">
    <property type="entry name" value="RNaseH-like_sf"/>
</dbReference>
<name>A0ABM1KA48_GEKJA</name>
<dbReference type="InterPro" id="IPR008906">
    <property type="entry name" value="HATC_C_dom"/>
</dbReference>
<dbReference type="SUPFAM" id="SSF53098">
    <property type="entry name" value="Ribonuclease H-like"/>
    <property type="match status" value="1"/>
</dbReference>
<dbReference type="InterPro" id="IPR025398">
    <property type="entry name" value="DUF4371"/>
</dbReference>
<evidence type="ECO:0000313" key="4">
    <source>
        <dbReference type="RefSeq" id="XP_015270585.1"/>
    </source>
</evidence>
<organism evidence="3 4">
    <name type="scientific">Gekko japonicus</name>
    <name type="common">Schlegel's Japanese gecko</name>
    <dbReference type="NCBI Taxonomy" id="146911"/>
    <lineage>
        <taxon>Eukaryota</taxon>
        <taxon>Metazoa</taxon>
        <taxon>Chordata</taxon>
        <taxon>Craniata</taxon>
        <taxon>Vertebrata</taxon>
        <taxon>Euteleostomi</taxon>
        <taxon>Lepidosauria</taxon>
        <taxon>Squamata</taxon>
        <taxon>Bifurcata</taxon>
        <taxon>Gekkota</taxon>
        <taxon>Gekkonidae</taxon>
        <taxon>Gekkoninae</taxon>
        <taxon>Gekko</taxon>
    </lineage>
</organism>
<dbReference type="Pfam" id="PF05699">
    <property type="entry name" value="Dimer_Tnp_hAT"/>
    <property type="match status" value="1"/>
</dbReference>
<keyword evidence="3" id="KW-1185">Reference proteome</keyword>
<feature type="domain" description="DUF4371" evidence="2">
    <location>
        <begin position="86"/>
        <end position="299"/>
    </location>
</feature>
<gene>
    <name evidence="4" type="primary">LOC107113738</name>
</gene>
<evidence type="ECO:0000259" key="1">
    <source>
        <dbReference type="Pfam" id="PF05699"/>
    </source>
</evidence>
<protein>
    <submittedName>
        <fullName evidence="4">Zinc finger MYM-type protein 1-like</fullName>
    </submittedName>
</protein>
<dbReference type="RefSeq" id="XP_015270585.1">
    <property type="nucleotide sequence ID" value="XM_015415099.1"/>
</dbReference>
<proteinExistence type="predicted"/>
<feature type="domain" description="HAT C-terminal dimerisation" evidence="1">
    <location>
        <begin position="621"/>
        <end position="678"/>
    </location>
</feature>
<dbReference type="PANTHER" id="PTHR45749">
    <property type="match status" value="1"/>
</dbReference>
<evidence type="ECO:0000313" key="3">
    <source>
        <dbReference type="Proteomes" id="UP000694871"/>
    </source>
</evidence>
<sequence>MDRFGIIKKEVLSDAEDSSCTPTTSFRKVKQKPGQQDKDTWKRTYEWLSYNVATEKAYCDICRLAANDMNVPLPNTSRDKDAREIFVQNGFSDWEKAPFKFHSHQNSNLHRAAVQAIASVKEGLNAHSKFSESQQKQMQDARKALLTILSSVRYLVCEGSEICSHDEEESNLKQLLLLRAEDIPQLKSWLNRTNYKWISPTIVNEMLEIMAHNVLRTLAREIRKAVYYSIIIDEITDITTQKQVSFCFRIATEDMFVKEFFFGFYETAETLSSVLNDILCHFDLSLDRCRGQCYDGALHVARHLSEVQALVKAEEPRALYVHCFANVVNLVVQDMSENVTMCRSFLSELSDMITFVKTSPKCLAFSKHFQQAENINLRQFYSTGWTVRAASLEAVASNYGELIQLFENVSSEEGGDPGAKADGYAQSLWSFSSYFMLQLLLLVFGCLDTLNTALQKSNLQFHQAELLFASAKESTKQLQNNFEQFWSRTVTTAKDLDLESPTVPECRKPARCVVAGCDDLHQFQSPKDFYRKIFYETIDNIFSSLDSRFPSDVFQHMSKIEKFAIGEDDSSYILNFYKTDLDTARLRLHRDMLLDIARERKVKLLALCDVIDLFSGEQGKSLHHLLPELAKLIRIGLTIPVSSCTSESSLSCLLRVKTFLQSSMSQAGLNLMAILYGHKEISQEIDLNVVANEFIQRTSIRTSTFSVI</sequence>
<dbReference type="PANTHER" id="PTHR45749:SF14">
    <property type="entry name" value="TTF-TYPE DOMAIN-CONTAINING PROTEIN"/>
    <property type="match status" value="1"/>
</dbReference>
<dbReference type="GeneID" id="107113738"/>